<keyword evidence="12" id="KW-1185">Reference proteome</keyword>
<dbReference type="CDD" id="cd01995">
    <property type="entry name" value="QueC-like"/>
    <property type="match status" value="1"/>
</dbReference>
<dbReference type="Pfam" id="PF06508">
    <property type="entry name" value="QueC"/>
    <property type="match status" value="1"/>
</dbReference>
<keyword evidence="10" id="KW-0671">Queuosine biosynthesis</keyword>
<dbReference type="InterPro" id="IPR018317">
    <property type="entry name" value="QueC"/>
</dbReference>
<evidence type="ECO:0000256" key="10">
    <source>
        <dbReference type="HAMAP-Rule" id="MF_01633"/>
    </source>
</evidence>
<dbReference type="PIRSF" id="PIRSF006293">
    <property type="entry name" value="ExsB"/>
    <property type="match status" value="1"/>
</dbReference>
<feature type="binding site" evidence="10">
    <location>
        <position position="202"/>
    </location>
    <ligand>
        <name>Zn(2+)</name>
        <dbReference type="ChEBI" id="CHEBI:29105"/>
    </ligand>
</feature>
<accession>A0ABU1IVR4</accession>
<evidence type="ECO:0000313" key="11">
    <source>
        <dbReference type="EMBL" id="MDR6243325.1"/>
    </source>
</evidence>
<comment type="subunit">
    <text evidence="10">Homodimer.</text>
</comment>
<dbReference type="PANTHER" id="PTHR42914">
    <property type="entry name" value="7-CYANO-7-DEAZAGUANINE SYNTHASE"/>
    <property type="match status" value="1"/>
</dbReference>
<dbReference type="HAMAP" id="MF_01633">
    <property type="entry name" value="QueC"/>
    <property type="match status" value="1"/>
</dbReference>
<comment type="caution">
    <text evidence="11">The sequence shown here is derived from an EMBL/GenBank/DDBJ whole genome shotgun (WGS) entry which is preliminary data.</text>
</comment>
<proteinExistence type="inferred from homology"/>
<dbReference type="InterPro" id="IPR014729">
    <property type="entry name" value="Rossmann-like_a/b/a_fold"/>
</dbReference>
<feature type="binding site" evidence="10">
    <location>
        <begin position="11"/>
        <end position="21"/>
    </location>
    <ligand>
        <name>ATP</name>
        <dbReference type="ChEBI" id="CHEBI:30616"/>
    </ligand>
</feature>
<organism evidence="11 12">
    <name type="scientific">Paenibacillus hunanensis</name>
    <dbReference type="NCBI Taxonomy" id="539262"/>
    <lineage>
        <taxon>Bacteria</taxon>
        <taxon>Bacillati</taxon>
        <taxon>Bacillota</taxon>
        <taxon>Bacilli</taxon>
        <taxon>Bacillales</taxon>
        <taxon>Paenibacillaceae</taxon>
        <taxon>Paenibacillus</taxon>
    </lineage>
</organism>
<feature type="binding site" evidence="10">
    <location>
        <position position="199"/>
    </location>
    <ligand>
        <name>Zn(2+)</name>
        <dbReference type="ChEBI" id="CHEBI:29105"/>
    </ligand>
</feature>
<dbReference type="EC" id="6.3.4.20" evidence="8 10"/>
<keyword evidence="6 10" id="KW-0067">ATP-binding</keyword>
<keyword evidence="5 10" id="KW-0862">Zinc</keyword>
<comment type="function">
    <text evidence="10">Catalyzes the ATP-dependent conversion of 7-carboxy-7-deazaguanine (CDG) to 7-cyano-7-deazaguanine (preQ(0)).</text>
</comment>
<gene>
    <name evidence="10" type="primary">queC</name>
    <name evidence="11" type="ORF">JOC58_001212</name>
</gene>
<protein>
    <recommendedName>
        <fullName evidence="8 10">7-cyano-7-deazaguanine synthase</fullName>
        <ecNumber evidence="8 10">6.3.4.20</ecNumber>
    </recommendedName>
    <alternativeName>
        <fullName evidence="10">7-cyano-7-carbaguanine synthase</fullName>
    </alternativeName>
    <alternativeName>
        <fullName evidence="10">PreQ(0) synthase</fullName>
    </alternativeName>
    <alternativeName>
        <fullName evidence="10">Queuosine biosynthesis protein QueC</fullName>
    </alternativeName>
</protein>
<evidence type="ECO:0000256" key="2">
    <source>
        <dbReference type="ARBA" id="ARBA00022598"/>
    </source>
</evidence>
<dbReference type="EMBL" id="JAVDQH010000004">
    <property type="protein sequence ID" value="MDR6243325.1"/>
    <property type="molecule type" value="Genomic_DNA"/>
</dbReference>
<dbReference type="Gene3D" id="3.40.50.620">
    <property type="entry name" value="HUPs"/>
    <property type="match status" value="1"/>
</dbReference>
<evidence type="ECO:0000256" key="6">
    <source>
        <dbReference type="ARBA" id="ARBA00022840"/>
    </source>
</evidence>
<comment type="cofactor">
    <cofactor evidence="10">
        <name>Zn(2+)</name>
        <dbReference type="ChEBI" id="CHEBI:29105"/>
    </cofactor>
    <text evidence="10">Binds 1 zinc ion per subunit.</text>
</comment>
<dbReference type="PANTHER" id="PTHR42914:SF1">
    <property type="entry name" value="7-CYANO-7-DEAZAGUANINE SYNTHASE"/>
    <property type="match status" value="1"/>
</dbReference>
<evidence type="ECO:0000256" key="3">
    <source>
        <dbReference type="ARBA" id="ARBA00022723"/>
    </source>
</evidence>
<sequence length="242" mass="26934">MLKNEKAVVVFSGGQDSTTCLFWAKKQFAEVELVTFNYGQRHSAEIEVAQQIAEEQGMQHTILDMSLLNQLAPNALTRSDIEITHEEGELPSTFVDGRNLLFLSFASILAKQKGARHIVTGVCETDFSGYPDCRDIFVKSLNVTLNLSMDHQFVIHTPLMWIDKAETWKMADELGAFQYIRERTLTCYNGIIGDGCGECPACKLRKAGLDKYLQERAVAAPFKRASIELDDSDASTLGGSTR</sequence>
<dbReference type="Proteomes" id="UP001185028">
    <property type="component" value="Unassembled WGS sequence"/>
</dbReference>
<dbReference type="NCBIfam" id="TIGR00364">
    <property type="entry name" value="7-cyano-7-deazaguanine synthase QueC"/>
    <property type="match status" value="1"/>
</dbReference>
<comment type="similarity">
    <text evidence="7 10">Belongs to the QueC family.</text>
</comment>
<reference evidence="11 12" key="1">
    <citation type="submission" date="2023-07" db="EMBL/GenBank/DDBJ databases">
        <title>Genomic Encyclopedia of Type Strains, Phase IV (KMG-IV): sequencing the most valuable type-strain genomes for metagenomic binning, comparative biology and taxonomic classification.</title>
        <authorList>
            <person name="Goeker M."/>
        </authorList>
    </citation>
    <scope>NUCLEOTIDE SEQUENCE [LARGE SCALE GENOMIC DNA]</scope>
    <source>
        <strain evidence="11 12">DSM 22170</strain>
    </source>
</reference>
<evidence type="ECO:0000256" key="7">
    <source>
        <dbReference type="ARBA" id="ARBA00037993"/>
    </source>
</evidence>
<keyword evidence="4 10" id="KW-0547">Nucleotide-binding</keyword>
<comment type="pathway">
    <text evidence="1 10">Purine metabolism; 7-cyano-7-deazaguanine biosynthesis.</text>
</comment>
<evidence type="ECO:0000256" key="5">
    <source>
        <dbReference type="ARBA" id="ARBA00022833"/>
    </source>
</evidence>
<evidence type="ECO:0000256" key="1">
    <source>
        <dbReference type="ARBA" id="ARBA00005061"/>
    </source>
</evidence>
<evidence type="ECO:0000256" key="8">
    <source>
        <dbReference type="ARBA" id="ARBA00039149"/>
    </source>
</evidence>
<keyword evidence="2 10" id="KW-0436">Ligase</keyword>
<feature type="binding site" evidence="10">
    <location>
        <position position="196"/>
    </location>
    <ligand>
        <name>Zn(2+)</name>
        <dbReference type="ChEBI" id="CHEBI:29105"/>
    </ligand>
</feature>
<dbReference type="SUPFAM" id="SSF52402">
    <property type="entry name" value="Adenine nucleotide alpha hydrolases-like"/>
    <property type="match status" value="1"/>
</dbReference>
<dbReference type="RefSeq" id="WP_188773535.1">
    <property type="nucleotide sequence ID" value="NZ_BMMB01000001.1"/>
</dbReference>
<keyword evidence="3 10" id="KW-0479">Metal-binding</keyword>
<evidence type="ECO:0000256" key="9">
    <source>
        <dbReference type="ARBA" id="ARBA00047890"/>
    </source>
</evidence>
<comment type="catalytic activity">
    <reaction evidence="9 10">
        <text>7-carboxy-7-carbaguanine + NH4(+) + 2 ATP = 7-cyano-7-carbaguanine + 2 AMP + 2 diphosphate + 2 H(+)</text>
        <dbReference type="Rhea" id="RHEA:27982"/>
        <dbReference type="ChEBI" id="CHEBI:15378"/>
        <dbReference type="ChEBI" id="CHEBI:28938"/>
        <dbReference type="ChEBI" id="CHEBI:30616"/>
        <dbReference type="ChEBI" id="CHEBI:33019"/>
        <dbReference type="ChEBI" id="CHEBI:45075"/>
        <dbReference type="ChEBI" id="CHEBI:61036"/>
        <dbReference type="ChEBI" id="CHEBI:456215"/>
        <dbReference type="EC" id="6.3.4.20"/>
    </reaction>
</comment>
<evidence type="ECO:0000313" key="12">
    <source>
        <dbReference type="Proteomes" id="UP001185028"/>
    </source>
</evidence>
<name>A0ABU1IVR4_9BACL</name>
<feature type="binding site" evidence="10">
    <location>
        <position position="187"/>
    </location>
    <ligand>
        <name>Zn(2+)</name>
        <dbReference type="ChEBI" id="CHEBI:29105"/>
    </ligand>
</feature>
<evidence type="ECO:0000256" key="4">
    <source>
        <dbReference type="ARBA" id="ARBA00022741"/>
    </source>
</evidence>
<dbReference type="GO" id="GO:0016874">
    <property type="term" value="F:ligase activity"/>
    <property type="evidence" value="ECO:0007669"/>
    <property type="project" value="UniProtKB-KW"/>
</dbReference>